<dbReference type="EMBL" id="BLJN01000001">
    <property type="protein sequence ID" value="GFE79072.1"/>
    <property type="molecule type" value="Genomic_DNA"/>
</dbReference>
<dbReference type="NCBIfam" id="TIGR02532">
    <property type="entry name" value="IV_pilin_GFxxxE"/>
    <property type="match status" value="1"/>
</dbReference>
<comment type="caution">
    <text evidence="5">The sequence shown here is derived from an EMBL/GenBank/DDBJ whole genome shotgun (WGS) entry which is preliminary data.</text>
</comment>
<name>A0A829Y922_9GAMM</name>
<proteinExistence type="inferred from homology"/>
<dbReference type="InterPro" id="IPR001082">
    <property type="entry name" value="Pilin"/>
</dbReference>
<evidence type="ECO:0000256" key="4">
    <source>
        <dbReference type="SAM" id="Phobius"/>
    </source>
</evidence>
<keyword evidence="3" id="KW-0281">Fimbrium</keyword>
<evidence type="ECO:0000256" key="3">
    <source>
        <dbReference type="RuleBase" id="RU000389"/>
    </source>
</evidence>
<organism evidence="5 6">
    <name type="scientific">Steroidobacter agaridevorans</name>
    <dbReference type="NCBI Taxonomy" id="2695856"/>
    <lineage>
        <taxon>Bacteria</taxon>
        <taxon>Pseudomonadati</taxon>
        <taxon>Pseudomonadota</taxon>
        <taxon>Gammaproteobacteria</taxon>
        <taxon>Steroidobacterales</taxon>
        <taxon>Steroidobacteraceae</taxon>
        <taxon>Steroidobacter</taxon>
    </lineage>
</organism>
<dbReference type="GO" id="GO:0009289">
    <property type="term" value="C:pilus"/>
    <property type="evidence" value="ECO:0007669"/>
    <property type="project" value="InterPro"/>
</dbReference>
<sequence>MMKQVQKGFTLIELMIVVAIIGILAAIAIPAYQDYTIRAQVTEGATLAGGVKAAMADYYAQRGTWPDVLEGGEGVENSLNFTGAISGNYVESIATTAGTGDIIITYGNNANARITADGEDVLVIYAALNDNQDIVWICGNQTLPAGTEDGVAAGIAETTIIDKYLPRACQQS</sequence>
<dbReference type="InterPro" id="IPR045584">
    <property type="entry name" value="Pilin-like"/>
</dbReference>
<dbReference type="Proteomes" id="UP000445000">
    <property type="component" value="Unassembled WGS sequence"/>
</dbReference>
<dbReference type="SUPFAM" id="SSF54523">
    <property type="entry name" value="Pili subunits"/>
    <property type="match status" value="1"/>
</dbReference>
<evidence type="ECO:0000256" key="1">
    <source>
        <dbReference type="ARBA" id="ARBA00005233"/>
    </source>
</evidence>
<reference evidence="6" key="1">
    <citation type="submission" date="2020-01" db="EMBL/GenBank/DDBJ databases">
        <title>'Steroidobacter agaridevorans' sp. nov., agar-degrading bacteria isolated from rhizosphere soils.</title>
        <authorList>
            <person name="Ikenaga M."/>
            <person name="Kataoka M."/>
            <person name="Murouchi A."/>
            <person name="Katsuragi S."/>
            <person name="Sakai M."/>
        </authorList>
    </citation>
    <scope>NUCLEOTIDE SEQUENCE [LARGE SCALE GENOMIC DNA]</scope>
    <source>
        <strain evidence="6">YU21-B</strain>
    </source>
</reference>
<keyword evidence="4" id="KW-0812">Transmembrane</keyword>
<dbReference type="PANTHER" id="PTHR30093">
    <property type="entry name" value="GENERAL SECRETION PATHWAY PROTEIN G"/>
    <property type="match status" value="1"/>
</dbReference>
<dbReference type="RefSeq" id="WP_202626636.1">
    <property type="nucleotide sequence ID" value="NZ_BLJN01000001.1"/>
</dbReference>
<evidence type="ECO:0000256" key="2">
    <source>
        <dbReference type="ARBA" id="ARBA00022481"/>
    </source>
</evidence>
<dbReference type="PROSITE" id="PS00409">
    <property type="entry name" value="PROKAR_NTER_METHYL"/>
    <property type="match status" value="1"/>
</dbReference>
<dbReference type="PANTHER" id="PTHR30093:SF34">
    <property type="entry name" value="PREPILIN PEPTIDASE-DEPENDENT PROTEIN D"/>
    <property type="match status" value="1"/>
</dbReference>
<evidence type="ECO:0000313" key="5">
    <source>
        <dbReference type="EMBL" id="GFE79072.1"/>
    </source>
</evidence>
<accession>A0A829Y922</accession>
<evidence type="ECO:0000313" key="6">
    <source>
        <dbReference type="Proteomes" id="UP000445000"/>
    </source>
</evidence>
<comment type="similarity">
    <text evidence="1 3">Belongs to the N-Me-Phe pilin family.</text>
</comment>
<feature type="transmembrane region" description="Helical" evidence="4">
    <location>
        <begin position="12"/>
        <end position="32"/>
    </location>
</feature>
<dbReference type="AlphaFoldDB" id="A0A829Y922"/>
<dbReference type="InterPro" id="IPR012902">
    <property type="entry name" value="N_methyl_site"/>
</dbReference>
<keyword evidence="6" id="KW-1185">Reference proteome</keyword>
<gene>
    <name evidence="5" type="primary">pilE_1</name>
    <name evidence="5" type="ORF">GCM10011487_10720</name>
</gene>
<keyword evidence="4" id="KW-1133">Transmembrane helix</keyword>
<keyword evidence="4" id="KW-0472">Membrane</keyword>
<protein>
    <submittedName>
        <fullName evidence="5">Fimbrial protein</fullName>
    </submittedName>
</protein>
<dbReference type="Pfam" id="PF00114">
    <property type="entry name" value="Pilin"/>
    <property type="match status" value="1"/>
</dbReference>
<dbReference type="GO" id="GO:0007155">
    <property type="term" value="P:cell adhesion"/>
    <property type="evidence" value="ECO:0007669"/>
    <property type="project" value="InterPro"/>
</dbReference>
<dbReference type="Gene3D" id="3.30.700.10">
    <property type="entry name" value="Glycoprotein, Type 4 Pilin"/>
    <property type="match status" value="1"/>
</dbReference>
<dbReference type="Pfam" id="PF07963">
    <property type="entry name" value="N_methyl"/>
    <property type="match status" value="1"/>
</dbReference>
<keyword evidence="2" id="KW-0488">Methylation</keyword>